<keyword evidence="4" id="KW-0862">Zinc</keyword>
<evidence type="ECO:0000256" key="6">
    <source>
        <dbReference type="SAM" id="MobiDB-lite"/>
    </source>
</evidence>
<evidence type="ECO:0000256" key="2">
    <source>
        <dbReference type="ARBA" id="ARBA00022737"/>
    </source>
</evidence>
<dbReference type="Pfam" id="PF00096">
    <property type="entry name" value="zf-C2H2"/>
    <property type="match status" value="2"/>
</dbReference>
<accession>G8JXT3</accession>
<evidence type="ECO:0000256" key="4">
    <source>
        <dbReference type="ARBA" id="ARBA00022833"/>
    </source>
</evidence>
<dbReference type="SUPFAM" id="SSF57667">
    <property type="entry name" value="beta-beta-alpha zinc fingers"/>
    <property type="match status" value="1"/>
</dbReference>
<dbReference type="eggNOG" id="KOG1721">
    <property type="taxonomic scope" value="Eukaryota"/>
</dbReference>
<dbReference type="FunFam" id="3.30.160.60:FF:000110">
    <property type="entry name" value="Zinc finger protein-like"/>
    <property type="match status" value="1"/>
</dbReference>
<evidence type="ECO:0000313" key="9">
    <source>
        <dbReference type="Proteomes" id="UP000006790"/>
    </source>
</evidence>
<keyword evidence="1" id="KW-0479">Metal-binding</keyword>
<dbReference type="InterPro" id="IPR013087">
    <property type="entry name" value="Znf_C2H2_type"/>
</dbReference>
<dbReference type="GO" id="GO:0000785">
    <property type="term" value="C:chromatin"/>
    <property type="evidence" value="ECO:0007669"/>
    <property type="project" value="TreeGrafter"/>
</dbReference>
<dbReference type="RefSeq" id="XP_003648474.1">
    <property type="nucleotide sequence ID" value="XM_003648426.1"/>
</dbReference>
<name>G8JXT3_ERECY</name>
<dbReference type="GO" id="GO:0008270">
    <property type="term" value="F:zinc ion binding"/>
    <property type="evidence" value="ECO:0007669"/>
    <property type="project" value="UniProtKB-KW"/>
</dbReference>
<feature type="domain" description="C2H2-type" evidence="7">
    <location>
        <begin position="109"/>
        <end position="136"/>
    </location>
</feature>
<dbReference type="SMART" id="SM00355">
    <property type="entry name" value="ZnF_C2H2"/>
    <property type="match status" value="2"/>
</dbReference>
<dbReference type="GO" id="GO:0000981">
    <property type="term" value="F:DNA-binding transcription factor activity, RNA polymerase II-specific"/>
    <property type="evidence" value="ECO:0007669"/>
    <property type="project" value="TreeGrafter"/>
</dbReference>
<dbReference type="EMBL" id="CP002504">
    <property type="protein sequence ID" value="AET41657.1"/>
    <property type="molecule type" value="Genomic_DNA"/>
</dbReference>
<dbReference type="Gene3D" id="3.30.160.60">
    <property type="entry name" value="Classic Zinc Finger"/>
    <property type="match status" value="2"/>
</dbReference>
<evidence type="ECO:0000256" key="5">
    <source>
        <dbReference type="PROSITE-ProRule" id="PRU00042"/>
    </source>
</evidence>
<dbReference type="KEGG" id="erc:Ecym_8387"/>
<evidence type="ECO:0000313" key="8">
    <source>
        <dbReference type="EMBL" id="AET41657.1"/>
    </source>
</evidence>
<feature type="compositionally biased region" description="Polar residues" evidence="6">
    <location>
        <begin position="92"/>
        <end position="101"/>
    </location>
</feature>
<evidence type="ECO:0000259" key="7">
    <source>
        <dbReference type="PROSITE" id="PS50157"/>
    </source>
</evidence>
<protein>
    <recommendedName>
        <fullName evidence="7">C2H2-type domain-containing protein</fullName>
    </recommendedName>
</protein>
<feature type="compositionally biased region" description="Basic and acidic residues" evidence="6">
    <location>
        <begin position="27"/>
        <end position="38"/>
    </location>
</feature>
<dbReference type="PANTHER" id="PTHR14003:SF19">
    <property type="entry name" value="YY2 TRANSCRIPTION FACTOR"/>
    <property type="match status" value="1"/>
</dbReference>
<dbReference type="AlphaFoldDB" id="G8JXT3"/>
<feature type="region of interest" description="Disordered" evidence="6">
    <location>
        <begin position="17"/>
        <end position="38"/>
    </location>
</feature>
<proteinExistence type="predicted"/>
<dbReference type="GO" id="GO:0000978">
    <property type="term" value="F:RNA polymerase II cis-regulatory region sequence-specific DNA binding"/>
    <property type="evidence" value="ECO:0007669"/>
    <property type="project" value="TreeGrafter"/>
</dbReference>
<feature type="domain" description="C2H2-type" evidence="7">
    <location>
        <begin position="137"/>
        <end position="166"/>
    </location>
</feature>
<keyword evidence="2" id="KW-0677">Repeat</keyword>
<evidence type="ECO:0000256" key="3">
    <source>
        <dbReference type="ARBA" id="ARBA00022771"/>
    </source>
</evidence>
<dbReference type="InParanoid" id="G8JXT3"/>
<dbReference type="GO" id="GO:0005667">
    <property type="term" value="C:transcription regulator complex"/>
    <property type="evidence" value="ECO:0007669"/>
    <property type="project" value="TreeGrafter"/>
</dbReference>
<dbReference type="PANTHER" id="PTHR14003">
    <property type="entry name" value="TRANSCRIPTIONAL REPRESSOR PROTEIN YY"/>
    <property type="match status" value="1"/>
</dbReference>
<dbReference type="PROSITE" id="PS00028">
    <property type="entry name" value="ZINC_FINGER_C2H2_1"/>
    <property type="match status" value="2"/>
</dbReference>
<organism evidence="8 9">
    <name type="scientific">Eremothecium cymbalariae (strain CBS 270.75 / DBVPG 7215 / KCTC 17166 / NRRL Y-17582)</name>
    <name type="common">Yeast</name>
    <dbReference type="NCBI Taxonomy" id="931890"/>
    <lineage>
        <taxon>Eukaryota</taxon>
        <taxon>Fungi</taxon>
        <taxon>Dikarya</taxon>
        <taxon>Ascomycota</taxon>
        <taxon>Saccharomycotina</taxon>
        <taxon>Saccharomycetes</taxon>
        <taxon>Saccharomycetales</taxon>
        <taxon>Saccharomycetaceae</taxon>
        <taxon>Eremothecium</taxon>
    </lineage>
</organism>
<keyword evidence="3 5" id="KW-0863">Zinc-finger</keyword>
<dbReference type="Proteomes" id="UP000006790">
    <property type="component" value="Chromosome 8"/>
</dbReference>
<gene>
    <name evidence="8" type="ordered locus">Ecym_8387</name>
</gene>
<keyword evidence="9" id="KW-1185">Reference proteome</keyword>
<dbReference type="OrthoDB" id="6077919at2759"/>
<dbReference type="OMA" id="HELHHEQ"/>
<feature type="region of interest" description="Disordered" evidence="6">
    <location>
        <begin position="57"/>
        <end position="101"/>
    </location>
</feature>
<evidence type="ECO:0000256" key="1">
    <source>
        <dbReference type="ARBA" id="ARBA00022723"/>
    </source>
</evidence>
<dbReference type="GeneID" id="11472764"/>
<reference evidence="9" key="1">
    <citation type="journal article" date="2012" name="G3 (Bethesda)">
        <title>Pichia sorbitophila, an interspecies yeast hybrid reveals early steps of genome resolution following polyploidization.</title>
        <authorList>
            <person name="Leh Louis V."/>
            <person name="Despons L."/>
            <person name="Friedrich A."/>
            <person name="Martin T."/>
            <person name="Durrens P."/>
            <person name="Casaregola S."/>
            <person name="Neuveglise C."/>
            <person name="Fairhead C."/>
            <person name="Marck C."/>
            <person name="Cruz J.A."/>
            <person name="Straub M.L."/>
            <person name="Kugler V."/>
            <person name="Sacerdot C."/>
            <person name="Uzunov Z."/>
            <person name="Thierry A."/>
            <person name="Weiss S."/>
            <person name="Bleykasten C."/>
            <person name="De Montigny J."/>
            <person name="Jacques N."/>
            <person name="Jung P."/>
            <person name="Lemaire M."/>
            <person name="Mallet S."/>
            <person name="Morel G."/>
            <person name="Richard G.F."/>
            <person name="Sarkar A."/>
            <person name="Savel G."/>
            <person name="Schacherer J."/>
            <person name="Seret M.L."/>
            <person name="Talla E."/>
            <person name="Samson G."/>
            <person name="Jubin C."/>
            <person name="Poulain J."/>
            <person name="Vacherie B."/>
            <person name="Barbe V."/>
            <person name="Pelletier E."/>
            <person name="Sherman D.J."/>
            <person name="Westhof E."/>
            <person name="Weissenbach J."/>
            <person name="Baret P.V."/>
            <person name="Wincker P."/>
            <person name="Gaillardin C."/>
            <person name="Dujon B."/>
            <person name="Souciet J.L."/>
        </authorList>
    </citation>
    <scope>NUCLEOTIDE SEQUENCE [LARGE SCALE GENOMIC DNA]</scope>
    <source>
        <strain evidence="9">CBS 270.75 / DBVPG 7215 / KCTC 17166 / NRRL Y-17582</strain>
    </source>
</reference>
<dbReference type="HOGENOM" id="CLU_108112_0_0_1"/>
<dbReference type="PROSITE" id="PS50157">
    <property type="entry name" value="ZINC_FINGER_C2H2_2"/>
    <property type="match status" value="2"/>
</dbReference>
<dbReference type="InterPro" id="IPR036236">
    <property type="entry name" value="Znf_C2H2_sf"/>
</dbReference>
<sequence>MLPILHSQEMTKTFTGPVHSYPWTTHTRGENGEGGEYERPSTVLSFKTLAARRPATAPGRVIDSDVDEKVETPGSRSSTANSHRLLDVPSGPCSSLTSATTSPIPLTDKTCPVCLKEFTRKTSLNTHLLIHADIRPYRCKYPDCKKTFNVKSNLNRHLKIHKKQELKGGEKSSLEEAFH</sequence>